<feature type="chain" id="PRO_5020610050" evidence="7">
    <location>
        <begin position="24"/>
        <end position="491"/>
    </location>
</feature>
<dbReference type="PANTHER" id="PTHR22726:SF1">
    <property type="entry name" value="METALLOENDOPEPTIDASE OMA1, MITOCHONDRIAL"/>
    <property type="match status" value="1"/>
</dbReference>
<dbReference type="GO" id="GO:0051603">
    <property type="term" value="P:proteolysis involved in protein catabolic process"/>
    <property type="evidence" value="ECO:0007669"/>
    <property type="project" value="TreeGrafter"/>
</dbReference>
<evidence type="ECO:0000256" key="4">
    <source>
        <dbReference type="ARBA" id="ARBA00022801"/>
    </source>
</evidence>
<evidence type="ECO:0000256" key="3">
    <source>
        <dbReference type="ARBA" id="ARBA00022723"/>
    </source>
</evidence>
<evidence type="ECO:0000256" key="6">
    <source>
        <dbReference type="ARBA" id="ARBA00023049"/>
    </source>
</evidence>
<dbReference type="GO" id="GO:0046872">
    <property type="term" value="F:metal ion binding"/>
    <property type="evidence" value="ECO:0007669"/>
    <property type="project" value="UniProtKB-KW"/>
</dbReference>
<dbReference type="GO" id="GO:0004222">
    <property type="term" value="F:metalloendopeptidase activity"/>
    <property type="evidence" value="ECO:0007669"/>
    <property type="project" value="InterPro"/>
</dbReference>
<keyword evidence="3" id="KW-0479">Metal-binding</keyword>
<dbReference type="Proteomes" id="UP000309138">
    <property type="component" value="Unassembled WGS sequence"/>
</dbReference>
<dbReference type="EMBL" id="SWKR01000002">
    <property type="protein sequence ID" value="TKD51391.1"/>
    <property type="molecule type" value="Genomic_DNA"/>
</dbReference>
<dbReference type="RefSeq" id="WP_136943334.1">
    <property type="nucleotide sequence ID" value="NZ_SWKR01000002.1"/>
</dbReference>
<feature type="domain" description="Peptidase M48" evidence="8">
    <location>
        <begin position="64"/>
        <end position="257"/>
    </location>
</feature>
<evidence type="ECO:0000313" key="10">
    <source>
        <dbReference type="Proteomes" id="UP000309138"/>
    </source>
</evidence>
<keyword evidence="2" id="KW-0645">Protease</keyword>
<name>A0A4U1L3B5_9SPHN</name>
<dbReference type="Pfam" id="PF01435">
    <property type="entry name" value="Peptidase_M48"/>
    <property type="match status" value="1"/>
</dbReference>
<dbReference type="InterPro" id="IPR001915">
    <property type="entry name" value="Peptidase_M48"/>
</dbReference>
<evidence type="ECO:0000256" key="2">
    <source>
        <dbReference type="ARBA" id="ARBA00022670"/>
    </source>
</evidence>
<dbReference type="AlphaFoldDB" id="A0A4U1L3B5"/>
<protein>
    <submittedName>
        <fullName evidence="9">Peptidase M48 Ste24p</fullName>
    </submittedName>
</protein>
<comment type="cofactor">
    <cofactor evidence="1">
        <name>Zn(2+)</name>
        <dbReference type="ChEBI" id="CHEBI:29105"/>
    </cofactor>
</comment>
<evidence type="ECO:0000259" key="8">
    <source>
        <dbReference type="Pfam" id="PF01435"/>
    </source>
</evidence>
<keyword evidence="5" id="KW-0862">Zinc</keyword>
<proteinExistence type="predicted"/>
<keyword evidence="10" id="KW-1185">Reference proteome</keyword>
<dbReference type="Gene3D" id="3.30.2010.10">
    <property type="entry name" value="Metalloproteases ('zincins'), catalytic domain"/>
    <property type="match status" value="1"/>
</dbReference>
<feature type="signal peptide" evidence="7">
    <location>
        <begin position="1"/>
        <end position="23"/>
    </location>
</feature>
<dbReference type="InterPro" id="IPR051156">
    <property type="entry name" value="Mito/Outer_Membr_Metalloprot"/>
</dbReference>
<evidence type="ECO:0000313" key="9">
    <source>
        <dbReference type="EMBL" id="TKD51391.1"/>
    </source>
</evidence>
<sequence>MRMRWKMMAMASAAALAAATPIAAEAPQAQRVQAITAQERAQGQQANAEIVREYGGVYDGPQVAYVKRVGQRVATQSGLATTPGAFTITVLDSPVDNAFATPGGYVYVTRGLLALMNDEAELAAVLGHEVAHVAARHSRSRQNTATRNTLLGALGQAIVGAVAGNSGFGSLLSRGIGAGAQLATLGYSRGQETEADTLGVGYLARTGYDPVALSTMLESLAAQNQLSQAIAGQTRALPAWASTHPEPGARVARARSEATRIRATGTARGRDAHLAAVDGLLYGDDPAQGAILGQRFVHPALRIGFTVPQGYTMANSPQAVTIVGGGGQAQFATLPYSGNRETYVRGVLQSVAGANARLPAYQLQSTTVNGIPAAQATIRAASGNTPVDVTVVALTPSATRAYHFVTVTPAGRGVAPFASTIQSFRTITAAEAGEVRARYVRVVPVGARDTVQTLAARMAFPDRQLERFLTLNGLSANERLTPGTRVKIVTH</sequence>
<evidence type="ECO:0000256" key="7">
    <source>
        <dbReference type="SAM" id="SignalP"/>
    </source>
</evidence>
<comment type="caution">
    <text evidence="9">The sequence shown here is derived from an EMBL/GenBank/DDBJ whole genome shotgun (WGS) entry which is preliminary data.</text>
</comment>
<dbReference type="PANTHER" id="PTHR22726">
    <property type="entry name" value="METALLOENDOPEPTIDASE OMA1"/>
    <property type="match status" value="1"/>
</dbReference>
<accession>A0A4U1L3B5</accession>
<dbReference type="OrthoDB" id="9810445at2"/>
<keyword evidence="6" id="KW-0482">Metalloprotease</keyword>
<organism evidence="9 10">
    <name type="scientific">Sphingomonas baiyangensis</name>
    <dbReference type="NCBI Taxonomy" id="2572576"/>
    <lineage>
        <taxon>Bacteria</taxon>
        <taxon>Pseudomonadati</taxon>
        <taxon>Pseudomonadota</taxon>
        <taxon>Alphaproteobacteria</taxon>
        <taxon>Sphingomonadales</taxon>
        <taxon>Sphingomonadaceae</taxon>
        <taxon>Sphingomonas</taxon>
    </lineage>
</organism>
<reference evidence="9 10" key="1">
    <citation type="submission" date="2019-04" db="EMBL/GenBank/DDBJ databases">
        <authorList>
            <person name="Yang Y."/>
            <person name="Wei D."/>
        </authorList>
    </citation>
    <scope>NUCLEOTIDE SEQUENCE [LARGE SCALE GENOMIC DNA]</scope>
    <source>
        <strain evidence="9 10">L-1-4w-11</strain>
    </source>
</reference>
<evidence type="ECO:0000256" key="1">
    <source>
        <dbReference type="ARBA" id="ARBA00001947"/>
    </source>
</evidence>
<gene>
    <name evidence="9" type="ORF">FBR43_11975</name>
</gene>
<keyword evidence="4" id="KW-0378">Hydrolase</keyword>
<keyword evidence="7" id="KW-0732">Signal</keyword>
<dbReference type="GO" id="GO:0016020">
    <property type="term" value="C:membrane"/>
    <property type="evidence" value="ECO:0007669"/>
    <property type="project" value="TreeGrafter"/>
</dbReference>
<evidence type="ECO:0000256" key="5">
    <source>
        <dbReference type="ARBA" id="ARBA00022833"/>
    </source>
</evidence>